<feature type="compositionally biased region" description="Polar residues" evidence="1">
    <location>
        <begin position="832"/>
        <end position="845"/>
    </location>
</feature>
<dbReference type="PROSITE" id="PS50826">
    <property type="entry name" value="RUN"/>
    <property type="match status" value="1"/>
</dbReference>
<organism evidence="3 4">
    <name type="scientific">Ditylenchus dipsaci</name>
    <dbReference type="NCBI Taxonomy" id="166011"/>
    <lineage>
        <taxon>Eukaryota</taxon>
        <taxon>Metazoa</taxon>
        <taxon>Ecdysozoa</taxon>
        <taxon>Nematoda</taxon>
        <taxon>Chromadorea</taxon>
        <taxon>Rhabditida</taxon>
        <taxon>Tylenchina</taxon>
        <taxon>Tylenchomorpha</taxon>
        <taxon>Sphaerularioidea</taxon>
        <taxon>Anguinidae</taxon>
        <taxon>Anguininae</taxon>
        <taxon>Ditylenchus</taxon>
    </lineage>
</organism>
<dbReference type="Pfam" id="PF02759">
    <property type="entry name" value="RUN"/>
    <property type="match status" value="1"/>
</dbReference>
<dbReference type="WBParaSite" id="jg21214">
    <property type="protein sequence ID" value="jg21214"/>
    <property type="gene ID" value="jg21214"/>
</dbReference>
<evidence type="ECO:0000259" key="2">
    <source>
        <dbReference type="PROSITE" id="PS50826"/>
    </source>
</evidence>
<feature type="region of interest" description="Disordered" evidence="1">
    <location>
        <begin position="798"/>
        <end position="818"/>
    </location>
</feature>
<dbReference type="PANTHER" id="PTHR15591">
    <property type="entry name" value="RUN AND SH3 DOMAIN CONTAINING"/>
    <property type="match status" value="1"/>
</dbReference>
<feature type="compositionally biased region" description="Low complexity" evidence="1">
    <location>
        <begin position="864"/>
        <end position="877"/>
    </location>
</feature>
<feature type="region of interest" description="Disordered" evidence="1">
    <location>
        <begin position="439"/>
        <end position="461"/>
    </location>
</feature>
<feature type="compositionally biased region" description="Low complexity" evidence="1">
    <location>
        <begin position="262"/>
        <end position="272"/>
    </location>
</feature>
<keyword evidence="3" id="KW-1185">Reference proteome</keyword>
<dbReference type="Gene3D" id="1.20.58.900">
    <property type="match status" value="1"/>
</dbReference>
<dbReference type="GO" id="GO:0031410">
    <property type="term" value="C:cytoplasmic vesicle"/>
    <property type="evidence" value="ECO:0007669"/>
    <property type="project" value="TreeGrafter"/>
</dbReference>
<protein>
    <submittedName>
        <fullName evidence="4">RUN domain-containing protein</fullName>
    </submittedName>
</protein>
<dbReference type="InterPro" id="IPR004012">
    <property type="entry name" value="Run_dom"/>
</dbReference>
<feature type="compositionally biased region" description="Polar residues" evidence="1">
    <location>
        <begin position="298"/>
        <end position="316"/>
    </location>
</feature>
<feature type="region of interest" description="Disordered" evidence="1">
    <location>
        <begin position="205"/>
        <end position="277"/>
    </location>
</feature>
<feature type="domain" description="RUN" evidence="2">
    <location>
        <begin position="638"/>
        <end position="766"/>
    </location>
</feature>
<reference evidence="4" key="1">
    <citation type="submission" date="2022-11" db="UniProtKB">
        <authorList>
            <consortium name="WormBaseParasite"/>
        </authorList>
    </citation>
    <scope>IDENTIFICATION</scope>
</reference>
<dbReference type="SUPFAM" id="SSF140741">
    <property type="entry name" value="RUN domain-like"/>
    <property type="match status" value="1"/>
</dbReference>
<name>A0A915DN54_9BILA</name>
<evidence type="ECO:0000256" key="1">
    <source>
        <dbReference type="SAM" id="MobiDB-lite"/>
    </source>
</evidence>
<dbReference type="PANTHER" id="PTHR15591:SF13">
    <property type="entry name" value="RUN DOMAIN-CONTAINING PROTEIN"/>
    <property type="match status" value="1"/>
</dbReference>
<feature type="region of interest" description="Disordered" evidence="1">
    <location>
        <begin position="297"/>
        <end position="347"/>
    </location>
</feature>
<feature type="compositionally biased region" description="Low complexity" evidence="1">
    <location>
        <begin position="450"/>
        <end position="461"/>
    </location>
</feature>
<accession>A0A915DN54</accession>
<sequence>MVELCELKLMSNGVDCWPPDIDQHVAQLDFGDHSTTSLNGQSSIFASMALDPSVISTDSMDMSAFRLRCENNKNDYKLTNFEDSGQWTTTSGIGQSSVMTTANNSPPSLLTAAKRQLILQRLQEEQEDGGGSALHSTVNHFGLALLEQLNNLDLEEGDHQDSNQPKSAAKTLMDNLLNHNLSYGPQLTGNPQLTSTGQFIYGPQLTSSPQLTSTGQLTTWGRIPQNNTSQTPHLRTRPTVCQTGSVAGRPVSLPPPPPPAPSSNNQHSSSCSIGARRPPSLLANFVEQQQLLREQQQPALNTTTPSSIQRGQSAATVSADRWHSAEEHQPRTLNYFPPGGGPGSRYAQATLTLPAASTTSPKEPSSGSSRLRQQRTFADLSPSCTAPDLKFLSMSHKVPSICRSSISMDGMLKKAKEGAYLTDCNMEDERTLLFEGEAGSSHRMSTLNNGPDSGLGSSSSSGPLHIEDWPSLAALLPRHVVDACSFFKTNTSLLTGSEAAASSPATILSENFCREQLRAPVLEVGRMHVALVLVSGVAIAYNHPTGLNHQQTSALQLCRCYGDTTAECCCTTSAALSCPSANEVLSLRRDSSAFPLAGRRLVVSKLKLHAHELSIVGLPIYESKRNLVERVVEGVAEIARGASSIVLWSALERLLADGLVEGNRPWNVIVQITRPGPATNNIFQLVKTLEASEKPENFRIDHFFREVLKLNSLEGWLSYVVLKENVLAKLYCDTAFLVRANTAYRSLFWRLVEINQTAPGVGARLVVCQVTPEFLRVLPCRKIDLEFNKPSLLEKAVKSQEARTGVNEPVSEQRPSTSVASVSSFKSCSSSRIPTMVSSPCSSTHCYGGGSSRPRSRSTLHQTSTLLSPNSTPSRSRSLLRALNGSAAAGSRIPVRVLGSSPVAALT</sequence>
<feature type="compositionally biased region" description="Pro residues" evidence="1">
    <location>
        <begin position="252"/>
        <end position="261"/>
    </location>
</feature>
<feature type="compositionally biased region" description="Basic and acidic residues" evidence="1">
    <location>
        <begin position="320"/>
        <end position="330"/>
    </location>
</feature>
<feature type="region of interest" description="Disordered" evidence="1">
    <location>
        <begin position="830"/>
        <end position="877"/>
    </location>
</feature>
<dbReference type="InterPro" id="IPR047343">
    <property type="entry name" value="RUSC1_2"/>
</dbReference>
<dbReference type="InterPro" id="IPR037213">
    <property type="entry name" value="Run_dom_sf"/>
</dbReference>
<dbReference type="AlphaFoldDB" id="A0A915DN54"/>
<evidence type="ECO:0000313" key="3">
    <source>
        <dbReference type="Proteomes" id="UP000887574"/>
    </source>
</evidence>
<proteinExistence type="predicted"/>
<feature type="compositionally biased region" description="Polar residues" evidence="1">
    <location>
        <begin position="205"/>
        <end position="245"/>
    </location>
</feature>
<evidence type="ECO:0000313" key="4">
    <source>
        <dbReference type="WBParaSite" id="jg21214"/>
    </source>
</evidence>
<dbReference type="Proteomes" id="UP000887574">
    <property type="component" value="Unplaced"/>
</dbReference>